<evidence type="ECO:0000259" key="1">
    <source>
        <dbReference type="Pfam" id="PF07589"/>
    </source>
</evidence>
<dbReference type="AlphaFoldDB" id="A2SLR7"/>
<dbReference type="InterPro" id="IPR013424">
    <property type="entry name" value="Ice-binding_C"/>
</dbReference>
<evidence type="ECO:0000313" key="3">
    <source>
        <dbReference type="Proteomes" id="UP000000366"/>
    </source>
</evidence>
<gene>
    <name evidence="2" type="ordered locus">Mpe_A3553</name>
</gene>
<sequence length="104" mass="10630">MCCAAISCLARFRAELRSPMNVFLKPLLATLTLAAIAYGSQAQTRPEAAELPVARSTPAIAAPVAARAVTPEADAGSVAEPNTVALILAALGVVGLVSRRRFGG</sequence>
<dbReference type="NCBIfam" id="TIGR02595">
    <property type="entry name" value="PEP_CTERM"/>
    <property type="match status" value="1"/>
</dbReference>
<organism evidence="2 3">
    <name type="scientific">Methylibium petroleiphilum (strain ATCC BAA-1232 / LMG 22953 / PM1)</name>
    <dbReference type="NCBI Taxonomy" id="420662"/>
    <lineage>
        <taxon>Bacteria</taxon>
        <taxon>Pseudomonadati</taxon>
        <taxon>Pseudomonadota</taxon>
        <taxon>Betaproteobacteria</taxon>
        <taxon>Burkholderiales</taxon>
        <taxon>Sphaerotilaceae</taxon>
        <taxon>Methylibium</taxon>
    </lineage>
</organism>
<dbReference type="Pfam" id="PF07589">
    <property type="entry name" value="PEP-CTERM"/>
    <property type="match status" value="1"/>
</dbReference>
<name>A2SLR7_METPP</name>
<accession>A2SLR7</accession>
<evidence type="ECO:0000313" key="2">
    <source>
        <dbReference type="EMBL" id="ABM96506.1"/>
    </source>
</evidence>
<protein>
    <recommendedName>
        <fullName evidence="1">Ice-binding protein C-terminal domain-containing protein</fullName>
    </recommendedName>
</protein>
<dbReference type="EMBL" id="CP000555">
    <property type="protein sequence ID" value="ABM96506.1"/>
    <property type="molecule type" value="Genomic_DNA"/>
</dbReference>
<proteinExistence type="predicted"/>
<dbReference type="Proteomes" id="UP000000366">
    <property type="component" value="Chromosome"/>
</dbReference>
<feature type="domain" description="Ice-binding protein C-terminal" evidence="1">
    <location>
        <begin position="80"/>
        <end position="101"/>
    </location>
</feature>
<dbReference type="HOGENOM" id="CLU_2246866_0_0_4"/>
<dbReference type="KEGG" id="mpt:Mpe_A3553"/>
<reference evidence="2 3" key="1">
    <citation type="journal article" date="2007" name="J. Bacteriol.">
        <title>Whole-genome analysis of the methyl tert-butyl ether-degrading beta-proteobacterium Methylibium petroleiphilum PM1.</title>
        <authorList>
            <person name="Kane S.R."/>
            <person name="Chakicherla A.Y."/>
            <person name="Chain P.S.G."/>
            <person name="Schmidt R."/>
            <person name="Shin M.W."/>
            <person name="Legler T.C."/>
            <person name="Scow K.M."/>
            <person name="Larimer F.W."/>
            <person name="Lucas S.M."/>
            <person name="Richardson P.M."/>
            <person name="Hristova K.R."/>
        </authorList>
    </citation>
    <scope>NUCLEOTIDE SEQUENCE [LARGE SCALE GENOMIC DNA]</scope>
    <source>
        <strain evidence="3">ATCC BAA-1232 / LMG 22953 / PM1</strain>
    </source>
</reference>
<keyword evidence="3" id="KW-1185">Reference proteome</keyword>